<dbReference type="PRINTS" id="PR00088">
    <property type="entry name" value="HAEMOXYGNASE"/>
</dbReference>
<keyword evidence="2 5" id="KW-0479">Metal-binding</keyword>
<feature type="binding site" description="axial binding residue" evidence="5">
    <location>
        <position position="21"/>
    </location>
    <ligand>
        <name>heme b</name>
        <dbReference type="ChEBI" id="CHEBI:60344"/>
    </ligand>
    <ligandPart>
        <name>Fe</name>
        <dbReference type="ChEBI" id="CHEBI:18248"/>
    </ligandPart>
</feature>
<protein>
    <submittedName>
        <fullName evidence="6">Heme oxygenase</fullName>
        <ecNumber evidence="6">1.14.14.18</ecNumber>
    </submittedName>
</protein>
<keyword evidence="3 5" id="KW-0408">Iron</keyword>
<dbReference type="Proteomes" id="UP000249091">
    <property type="component" value="Chromosome 1"/>
</dbReference>
<dbReference type="GO" id="GO:0006979">
    <property type="term" value="P:response to oxidative stress"/>
    <property type="evidence" value="ECO:0007669"/>
    <property type="project" value="TreeGrafter"/>
</dbReference>
<dbReference type="RefSeq" id="WP_072698237.1">
    <property type="nucleotide sequence ID" value="NZ_JAFBBL010000001.1"/>
</dbReference>
<evidence type="ECO:0000256" key="2">
    <source>
        <dbReference type="ARBA" id="ARBA00022723"/>
    </source>
</evidence>
<feature type="binding site" evidence="4">
    <location>
        <position position="14"/>
    </location>
    <ligand>
        <name>heme b</name>
        <dbReference type="ChEBI" id="CHEBI:60344"/>
    </ligand>
</feature>
<evidence type="ECO:0000256" key="1">
    <source>
        <dbReference type="ARBA" id="ARBA00022617"/>
    </source>
</evidence>
<organism evidence="6 7">
    <name type="scientific">Rhodococcus coprophilus</name>
    <dbReference type="NCBI Taxonomy" id="38310"/>
    <lineage>
        <taxon>Bacteria</taxon>
        <taxon>Bacillati</taxon>
        <taxon>Actinomycetota</taxon>
        <taxon>Actinomycetes</taxon>
        <taxon>Mycobacteriales</taxon>
        <taxon>Nocardiaceae</taxon>
        <taxon>Rhodococcus</taxon>
    </lineage>
</organism>
<dbReference type="GO" id="GO:0020037">
    <property type="term" value="F:heme binding"/>
    <property type="evidence" value="ECO:0007669"/>
    <property type="project" value="TreeGrafter"/>
</dbReference>
<feature type="binding site" evidence="4">
    <location>
        <position position="129"/>
    </location>
    <ligand>
        <name>heme b</name>
        <dbReference type="ChEBI" id="CHEBI:60344"/>
    </ligand>
</feature>
<evidence type="ECO:0000256" key="3">
    <source>
        <dbReference type="ARBA" id="ARBA00023004"/>
    </source>
</evidence>
<evidence type="ECO:0000256" key="5">
    <source>
        <dbReference type="PIRSR" id="PIRSR000343-2"/>
    </source>
</evidence>
<evidence type="ECO:0000256" key="4">
    <source>
        <dbReference type="PIRSR" id="PIRSR000343-1"/>
    </source>
</evidence>
<dbReference type="EC" id="1.14.14.18" evidence="6"/>
<keyword evidence="7" id="KW-1185">Reference proteome</keyword>
<dbReference type="SUPFAM" id="SSF48613">
    <property type="entry name" value="Heme oxygenase-like"/>
    <property type="match status" value="1"/>
</dbReference>
<dbReference type="InterPro" id="IPR016084">
    <property type="entry name" value="Haem_Oase-like_multi-hlx"/>
</dbReference>
<dbReference type="Pfam" id="PF01126">
    <property type="entry name" value="Heme_oxygenase"/>
    <property type="match status" value="1"/>
</dbReference>
<gene>
    <name evidence="6" type="primary">pbsA1</name>
    <name evidence="6" type="ORF">NCTC10994_00512</name>
</gene>
<dbReference type="PANTHER" id="PTHR10720:SF0">
    <property type="entry name" value="HEME OXYGENASE"/>
    <property type="match status" value="1"/>
</dbReference>
<dbReference type="AlphaFoldDB" id="A0A2X4TNK6"/>
<reference evidence="6 7" key="1">
    <citation type="submission" date="2018-06" db="EMBL/GenBank/DDBJ databases">
        <authorList>
            <consortium name="Pathogen Informatics"/>
            <person name="Doyle S."/>
        </authorList>
    </citation>
    <scope>NUCLEOTIDE SEQUENCE [LARGE SCALE GENOMIC DNA]</scope>
    <source>
        <strain evidence="6 7">NCTC10994</strain>
    </source>
</reference>
<dbReference type="STRING" id="1219011.GCA_001895045_00232"/>
<dbReference type="Gene3D" id="1.20.910.10">
    <property type="entry name" value="Heme oxygenase-like"/>
    <property type="match status" value="1"/>
</dbReference>
<feature type="binding site" evidence="4">
    <location>
        <position position="176"/>
    </location>
    <ligand>
        <name>heme b</name>
        <dbReference type="ChEBI" id="CHEBI:60344"/>
    </ligand>
</feature>
<dbReference type="PIRSF" id="PIRSF000343">
    <property type="entry name" value="Haem_Oase"/>
    <property type="match status" value="1"/>
</dbReference>
<dbReference type="KEGG" id="rcr:NCTC10994_00512"/>
<dbReference type="GO" id="GO:0004392">
    <property type="term" value="F:heme oxygenase (decyclizing) activity"/>
    <property type="evidence" value="ECO:0007669"/>
    <property type="project" value="UniProtKB-EC"/>
</dbReference>
<dbReference type="CDD" id="cd19165">
    <property type="entry name" value="HemeO"/>
    <property type="match status" value="1"/>
</dbReference>
<keyword evidence="1 4" id="KW-0349">Heme</keyword>
<evidence type="ECO:0000313" key="7">
    <source>
        <dbReference type="Proteomes" id="UP000249091"/>
    </source>
</evidence>
<dbReference type="PANTHER" id="PTHR10720">
    <property type="entry name" value="HEME OXYGENASE"/>
    <property type="match status" value="1"/>
</dbReference>
<dbReference type="GO" id="GO:0042167">
    <property type="term" value="P:heme catabolic process"/>
    <property type="evidence" value="ECO:0007669"/>
    <property type="project" value="TreeGrafter"/>
</dbReference>
<dbReference type="InterPro" id="IPR016053">
    <property type="entry name" value="Haem_Oase-like"/>
</dbReference>
<sequence length="221" mass="24995">MAAVEIAGFAERIRIDTQQAHNETENSVFVSELLEGKLTVEAHAELIAQSWFIYDALERIGRTYADDPIVGPVLSDDLLRIPALEADLEFLIGDDWRNRISPLPATEAYVQRLEQVAASSPEAFLAHHYLRYLGDLSGGQIIRRMLERAYGYQRDGLRFYIFDGIPKPKPFKDEYRAKLDAAPLDAAQQQAVIDEAILVYGLNRALFQDLAGNIDRYRVRA</sequence>
<evidence type="ECO:0000313" key="6">
    <source>
        <dbReference type="EMBL" id="SQI28761.1"/>
    </source>
</evidence>
<dbReference type="GO" id="GO:0006788">
    <property type="term" value="P:heme oxidation"/>
    <property type="evidence" value="ECO:0007669"/>
    <property type="project" value="InterPro"/>
</dbReference>
<keyword evidence="6" id="KW-0560">Oxidoreductase</keyword>
<name>A0A2X4TNK6_9NOCA</name>
<proteinExistence type="predicted"/>
<dbReference type="EMBL" id="LS483468">
    <property type="protein sequence ID" value="SQI28761.1"/>
    <property type="molecule type" value="Genomic_DNA"/>
</dbReference>
<dbReference type="InterPro" id="IPR002051">
    <property type="entry name" value="Haem_Oase"/>
</dbReference>
<accession>A0A2X4TNK6</accession>
<dbReference type="GO" id="GO:0046872">
    <property type="term" value="F:metal ion binding"/>
    <property type="evidence" value="ECO:0007669"/>
    <property type="project" value="UniProtKB-KW"/>
</dbReference>